<sequence length="222" mass="25101">MAVVKNVPKRSDGVETMARLMVEARKELSKHGVDEFDVEVVLENSKTARSSLYHHFGSKFGLVYAAQLEELTESLNNDNAVFRLLVETSTSEKEFFGKLTELMHATSTKEFIEFRRNRIRVFSSATSNKKLADSVRAAQVKGHLYFTETLEILRDRGWIKPQFDLHTVTYMIHGLLFGHVLLDFSRLPELEEGWGDTAIAAIIYLVGGSEKFAPLAKSSKTK</sequence>
<evidence type="ECO:0000259" key="2">
    <source>
        <dbReference type="Pfam" id="PF00440"/>
    </source>
</evidence>
<proteinExistence type="predicted"/>
<evidence type="ECO:0000256" key="1">
    <source>
        <dbReference type="ARBA" id="ARBA00023125"/>
    </source>
</evidence>
<protein>
    <submittedName>
        <fullName evidence="3">Unannotated protein</fullName>
    </submittedName>
</protein>
<dbReference type="InterPro" id="IPR009057">
    <property type="entry name" value="Homeodomain-like_sf"/>
</dbReference>
<feature type="domain" description="HTH tetR-type" evidence="2">
    <location>
        <begin position="22"/>
        <end position="64"/>
    </location>
</feature>
<keyword evidence="1" id="KW-0238">DNA-binding</keyword>
<dbReference type="AlphaFoldDB" id="A0A6J6V040"/>
<evidence type="ECO:0000313" key="3">
    <source>
        <dbReference type="EMBL" id="CAB4765156.1"/>
    </source>
</evidence>
<dbReference type="GO" id="GO:0003677">
    <property type="term" value="F:DNA binding"/>
    <property type="evidence" value="ECO:0007669"/>
    <property type="project" value="UniProtKB-KW"/>
</dbReference>
<dbReference type="Pfam" id="PF00440">
    <property type="entry name" value="TetR_N"/>
    <property type="match status" value="1"/>
</dbReference>
<reference evidence="3" key="1">
    <citation type="submission" date="2020-05" db="EMBL/GenBank/DDBJ databases">
        <authorList>
            <person name="Chiriac C."/>
            <person name="Salcher M."/>
            <person name="Ghai R."/>
            <person name="Kavagutti S V."/>
        </authorList>
    </citation>
    <scope>NUCLEOTIDE SEQUENCE</scope>
</reference>
<name>A0A6J6V040_9ZZZZ</name>
<dbReference type="Gene3D" id="1.10.357.10">
    <property type="entry name" value="Tetracycline Repressor, domain 2"/>
    <property type="match status" value="1"/>
</dbReference>
<dbReference type="EMBL" id="CAEZZL010000079">
    <property type="protein sequence ID" value="CAB4765156.1"/>
    <property type="molecule type" value="Genomic_DNA"/>
</dbReference>
<accession>A0A6J6V040</accession>
<dbReference type="SUPFAM" id="SSF46689">
    <property type="entry name" value="Homeodomain-like"/>
    <property type="match status" value="1"/>
</dbReference>
<dbReference type="InterPro" id="IPR001647">
    <property type="entry name" value="HTH_TetR"/>
</dbReference>
<organism evidence="3">
    <name type="scientific">freshwater metagenome</name>
    <dbReference type="NCBI Taxonomy" id="449393"/>
    <lineage>
        <taxon>unclassified sequences</taxon>
        <taxon>metagenomes</taxon>
        <taxon>ecological metagenomes</taxon>
    </lineage>
</organism>
<gene>
    <name evidence="3" type="ORF">UFOPK2870_00966</name>
</gene>